<evidence type="ECO:0000259" key="1">
    <source>
        <dbReference type="Pfam" id="PF00004"/>
    </source>
</evidence>
<dbReference type="OrthoDB" id="5297432at2"/>
<dbReference type="InterPro" id="IPR027417">
    <property type="entry name" value="P-loop_NTPase"/>
</dbReference>
<dbReference type="GO" id="GO:0016887">
    <property type="term" value="F:ATP hydrolysis activity"/>
    <property type="evidence" value="ECO:0007669"/>
    <property type="project" value="InterPro"/>
</dbReference>
<dbReference type="GO" id="GO:0004176">
    <property type="term" value="F:ATP-dependent peptidase activity"/>
    <property type="evidence" value="ECO:0007669"/>
    <property type="project" value="InterPro"/>
</dbReference>
<reference evidence="2 3" key="1">
    <citation type="submission" date="2019-06" db="EMBL/GenBank/DDBJ databases">
        <title>Genomic Encyclopedia of Type Strains, Phase IV (KMG-V): Genome sequencing to study the core and pangenomes of soil and plant-associated prokaryotes.</title>
        <authorList>
            <person name="Whitman W."/>
        </authorList>
    </citation>
    <scope>NUCLEOTIDE SEQUENCE [LARGE SCALE GENOMIC DNA]</scope>
    <source>
        <strain evidence="2 3">BR 11622</strain>
    </source>
</reference>
<organism evidence="2 3">
    <name type="scientific">Nitrospirillum amazonense</name>
    <dbReference type="NCBI Taxonomy" id="28077"/>
    <lineage>
        <taxon>Bacteria</taxon>
        <taxon>Pseudomonadati</taxon>
        <taxon>Pseudomonadota</taxon>
        <taxon>Alphaproteobacteria</taxon>
        <taxon>Rhodospirillales</taxon>
        <taxon>Azospirillaceae</taxon>
        <taxon>Nitrospirillum</taxon>
    </lineage>
</organism>
<dbReference type="RefSeq" id="WP_145732341.1">
    <property type="nucleotide sequence ID" value="NZ_VITR01000006.1"/>
</dbReference>
<dbReference type="Proteomes" id="UP000315751">
    <property type="component" value="Unassembled WGS sequence"/>
</dbReference>
<name>A0A560H8D1_9PROT</name>
<dbReference type="AlphaFoldDB" id="A0A560H8D1"/>
<dbReference type="GO" id="GO:0006515">
    <property type="term" value="P:protein quality control for misfolded or incompletely synthesized proteins"/>
    <property type="evidence" value="ECO:0007669"/>
    <property type="project" value="TreeGrafter"/>
</dbReference>
<accession>A0A560H8D1</accession>
<gene>
    <name evidence="2" type="ORF">FBZ90_106197</name>
</gene>
<dbReference type="GO" id="GO:0004252">
    <property type="term" value="F:serine-type endopeptidase activity"/>
    <property type="evidence" value="ECO:0007669"/>
    <property type="project" value="InterPro"/>
</dbReference>
<dbReference type="SUPFAM" id="SSF52540">
    <property type="entry name" value="P-loop containing nucleoside triphosphate hydrolases"/>
    <property type="match status" value="1"/>
</dbReference>
<dbReference type="Gene3D" id="3.40.50.300">
    <property type="entry name" value="P-loop containing nucleotide triphosphate hydrolases"/>
    <property type="match status" value="1"/>
</dbReference>
<dbReference type="EMBL" id="VITR01000006">
    <property type="protein sequence ID" value="TWB42597.1"/>
    <property type="molecule type" value="Genomic_DNA"/>
</dbReference>
<comment type="caution">
    <text evidence="2">The sequence shown here is derived from an EMBL/GenBank/DDBJ whole genome shotgun (WGS) entry which is preliminary data.</text>
</comment>
<keyword evidence="3" id="KW-1185">Reference proteome</keyword>
<dbReference type="InterPro" id="IPR027065">
    <property type="entry name" value="Lon_Prtase"/>
</dbReference>
<dbReference type="GO" id="GO:0005524">
    <property type="term" value="F:ATP binding"/>
    <property type="evidence" value="ECO:0007669"/>
    <property type="project" value="InterPro"/>
</dbReference>
<dbReference type="InterPro" id="IPR003959">
    <property type="entry name" value="ATPase_AAA_core"/>
</dbReference>
<protein>
    <submittedName>
        <fullName evidence="2">ATPase family protein associated with various cellular activities (AAA)</fullName>
    </submittedName>
</protein>
<evidence type="ECO:0000313" key="3">
    <source>
        <dbReference type="Proteomes" id="UP000315751"/>
    </source>
</evidence>
<dbReference type="PANTHER" id="PTHR43718:SF2">
    <property type="entry name" value="LON PROTEASE HOMOLOG, MITOCHONDRIAL"/>
    <property type="match status" value="1"/>
</dbReference>
<sequence>MSSDADLLRCWCSEVPPPASLVPEIQRAAIGAIIFANSSDGLEVHVPPLETASATDWLQAASDLLGVTMMVDRAEDLIATCLWLADEIPWAKLMLVVHAAKHSAKSSIARRVAEALELKTFDPAHVVPALGAANLVLPRARKSGASVKPRSVSSESAGHWIRVVADDIDIKQKYRALRRSHRLVGVSDLAVATATLRIEFPWLGNVIDAVTAELRLAEACGRPYVTVRPILLYGSPGAGKSRFARRFLQIMQIPFVTIIAGGSSDNRHLAGTSEGWANANPSLPVKVILTHQVGNPGLLIEEIDKAGGSGLNGHIADTLLTMTDPEVSPHWYDECVGAPVNLSKVNWIMTANRLDLVPPALRARFMAVEVKAPGITDFHPLLAAIQDDLAKEFDVHPMMLPALSTEAVELMRREFWRGSLTARQLTALVRRAMAAAADEKRLAS</sequence>
<feature type="domain" description="ATPase AAA-type core" evidence="1">
    <location>
        <begin position="230"/>
        <end position="366"/>
    </location>
</feature>
<dbReference type="PANTHER" id="PTHR43718">
    <property type="entry name" value="LON PROTEASE"/>
    <property type="match status" value="1"/>
</dbReference>
<dbReference type="Pfam" id="PF00004">
    <property type="entry name" value="AAA"/>
    <property type="match status" value="1"/>
</dbReference>
<proteinExistence type="predicted"/>
<evidence type="ECO:0000313" key="2">
    <source>
        <dbReference type="EMBL" id="TWB42597.1"/>
    </source>
</evidence>